<dbReference type="Pfam" id="PF11185">
    <property type="entry name" value="DUF2971"/>
    <property type="match status" value="1"/>
</dbReference>
<comment type="caution">
    <text evidence="1">The sequence shown here is derived from an EMBL/GenBank/DDBJ whole genome shotgun (WGS) entry which is preliminary data.</text>
</comment>
<evidence type="ECO:0008006" key="2">
    <source>
        <dbReference type="Google" id="ProtNLM"/>
    </source>
</evidence>
<protein>
    <recommendedName>
        <fullName evidence="2">DUF2971 domain-containing protein</fullName>
    </recommendedName>
</protein>
<organism evidence="1">
    <name type="scientific">marine sediment metagenome</name>
    <dbReference type="NCBI Taxonomy" id="412755"/>
    <lineage>
        <taxon>unclassified sequences</taxon>
        <taxon>metagenomes</taxon>
        <taxon>ecological metagenomes</taxon>
    </lineage>
</organism>
<dbReference type="InterPro" id="IPR021352">
    <property type="entry name" value="DUF2971"/>
</dbReference>
<dbReference type="EMBL" id="LAZR01000260">
    <property type="protein sequence ID" value="KKN78594.1"/>
    <property type="molecule type" value="Genomic_DNA"/>
</dbReference>
<evidence type="ECO:0000313" key="1">
    <source>
        <dbReference type="EMBL" id="KKN78594.1"/>
    </source>
</evidence>
<sequence length="309" mass="35132">MRESNPEIIYRYQAFNALSLDALCHDQLYFSDPTNFNDPLDCNPAVERDSDRETLRQILSSLIQKRVEKEVTNSLQATNLTDKISNSHAKEQAQQSSENELRRIEHYATNPDYTCSVEEAECGMFHHGIHSELLKQNNRGICCFSAEYSNPLLWSHYGDQHKGFCVGYSLNRNPEPSLHKVLYGGARTIKTSLIAKAVLHHDIQAQKALDQNTLLRKAEPWQYEQEWRLIGEVGIQDSPLCLVEIIFGLRCSLSVIHAVINALKPRDISFYQMSLTGDSFELRRSDIEDCGQLPLTARSGIEIFGPCDD</sequence>
<accession>A0A0F9TH38</accession>
<dbReference type="AlphaFoldDB" id="A0A0F9TH38"/>
<gene>
    <name evidence="1" type="ORF">LCGC14_0348860</name>
</gene>
<name>A0A0F9TH38_9ZZZZ</name>
<proteinExistence type="predicted"/>
<reference evidence="1" key="1">
    <citation type="journal article" date="2015" name="Nature">
        <title>Complex archaea that bridge the gap between prokaryotes and eukaryotes.</title>
        <authorList>
            <person name="Spang A."/>
            <person name="Saw J.H."/>
            <person name="Jorgensen S.L."/>
            <person name="Zaremba-Niedzwiedzka K."/>
            <person name="Martijn J."/>
            <person name="Lind A.E."/>
            <person name="van Eijk R."/>
            <person name="Schleper C."/>
            <person name="Guy L."/>
            <person name="Ettema T.J."/>
        </authorList>
    </citation>
    <scope>NUCLEOTIDE SEQUENCE</scope>
</reference>